<evidence type="ECO:0000259" key="13">
    <source>
        <dbReference type="Pfam" id="PF10613"/>
    </source>
</evidence>
<dbReference type="SUPFAM" id="SSF53850">
    <property type="entry name" value="Periplasmic binding protein-like II"/>
    <property type="match status" value="1"/>
</dbReference>
<evidence type="ECO:0000313" key="15">
    <source>
        <dbReference type="Proteomes" id="UP000265520"/>
    </source>
</evidence>
<evidence type="ECO:0000256" key="5">
    <source>
        <dbReference type="ARBA" id="ARBA00023065"/>
    </source>
</evidence>
<feature type="non-terminal residue" evidence="14">
    <location>
        <position position="162"/>
    </location>
</feature>
<evidence type="ECO:0000259" key="12">
    <source>
        <dbReference type="Pfam" id="PF00060"/>
    </source>
</evidence>
<accession>A0A392MY41</accession>
<keyword evidence="8" id="KW-0325">Glycoprotein</keyword>
<keyword evidence="7 14" id="KW-0675">Receptor</keyword>
<evidence type="ECO:0000256" key="10">
    <source>
        <dbReference type="ARBA" id="ARBA00023303"/>
    </source>
</evidence>
<evidence type="ECO:0000313" key="14">
    <source>
        <dbReference type="EMBL" id="MCH91849.1"/>
    </source>
</evidence>
<evidence type="ECO:0000256" key="6">
    <source>
        <dbReference type="ARBA" id="ARBA00023136"/>
    </source>
</evidence>
<evidence type="ECO:0000256" key="11">
    <source>
        <dbReference type="SAM" id="Phobius"/>
    </source>
</evidence>
<evidence type="ECO:0000256" key="2">
    <source>
        <dbReference type="ARBA" id="ARBA00022448"/>
    </source>
</evidence>
<dbReference type="EMBL" id="LXQA010021303">
    <property type="protein sequence ID" value="MCH91849.1"/>
    <property type="molecule type" value="Genomic_DNA"/>
</dbReference>
<keyword evidence="6 11" id="KW-0472">Membrane</keyword>
<dbReference type="Proteomes" id="UP000265520">
    <property type="component" value="Unassembled WGS sequence"/>
</dbReference>
<feature type="domain" description="Ionotropic glutamate receptor L-glutamate and glycine-binding" evidence="13">
    <location>
        <begin position="10"/>
        <end position="96"/>
    </location>
</feature>
<sequence length="162" mass="18727">MYASSDNFLKVSQNQSPTGFCIDLFNEIREILSDQYSGLPYRFYPLNASYDSILLKVIDETYDAVVADITILADRSRNLSFTQPYTESGLSLMFPVETEDSAWLFMKPFSWEMWIATIGILIYTMIIIWFLEHRLNPEFGGPLKTQISNTLWFAFSSLFSVH</sequence>
<keyword evidence="10" id="KW-0407">Ion channel</keyword>
<dbReference type="PANTHER" id="PTHR18966">
    <property type="entry name" value="IONOTROPIC GLUTAMATE RECEPTOR"/>
    <property type="match status" value="1"/>
</dbReference>
<feature type="transmembrane region" description="Helical" evidence="11">
    <location>
        <begin position="113"/>
        <end position="131"/>
    </location>
</feature>
<evidence type="ECO:0000256" key="3">
    <source>
        <dbReference type="ARBA" id="ARBA00022692"/>
    </source>
</evidence>
<dbReference type="InterPro" id="IPR019594">
    <property type="entry name" value="Glu/Gly-bd"/>
</dbReference>
<keyword evidence="4 11" id="KW-1133">Transmembrane helix</keyword>
<dbReference type="GO" id="GO:0015276">
    <property type="term" value="F:ligand-gated monoatomic ion channel activity"/>
    <property type="evidence" value="ECO:0007669"/>
    <property type="project" value="InterPro"/>
</dbReference>
<evidence type="ECO:0000256" key="4">
    <source>
        <dbReference type="ARBA" id="ARBA00022989"/>
    </source>
</evidence>
<evidence type="ECO:0000256" key="9">
    <source>
        <dbReference type="ARBA" id="ARBA00023286"/>
    </source>
</evidence>
<comment type="caution">
    <text evidence="14">The sequence shown here is derived from an EMBL/GenBank/DDBJ whole genome shotgun (WGS) entry which is preliminary data.</text>
</comment>
<dbReference type="Gene3D" id="1.10.287.70">
    <property type="match status" value="1"/>
</dbReference>
<comment type="subcellular location">
    <subcellularLocation>
        <location evidence="1">Membrane</location>
        <topology evidence="1">Multi-pass membrane protein</topology>
    </subcellularLocation>
</comment>
<feature type="domain" description="Ionotropic glutamate receptor C-terminal" evidence="12">
    <location>
        <begin position="110"/>
        <end position="159"/>
    </location>
</feature>
<dbReference type="InterPro" id="IPR001320">
    <property type="entry name" value="Iontro_rcpt_C"/>
</dbReference>
<evidence type="ECO:0000256" key="7">
    <source>
        <dbReference type="ARBA" id="ARBA00023170"/>
    </source>
</evidence>
<evidence type="ECO:0000256" key="8">
    <source>
        <dbReference type="ARBA" id="ARBA00023180"/>
    </source>
</evidence>
<proteinExistence type="predicted"/>
<keyword evidence="5" id="KW-0406">Ion transport</keyword>
<organism evidence="14 15">
    <name type="scientific">Trifolium medium</name>
    <dbReference type="NCBI Taxonomy" id="97028"/>
    <lineage>
        <taxon>Eukaryota</taxon>
        <taxon>Viridiplantae</taxon>
        <taxon>Streptophyta</taxon>
        <taxon>Embryophyta</taxon>
        <taxon>Tracheophyta</taxon>
        <taxon>Spermatophyta</taxon>
        <taxon>Magnoliopsida</taxon>
        <taxon>eudicotyledons</taxon>
        <taxon>Gunneridae</taxon>
        <taxon>Pentapetalae</taxon>
        <taxon>rosids</taxon>
        <taxon>fabids</taxon>
        <taxon>Fabales</taxon>
        <taxon>Fabaceae</taxon>
        <taxon>Papilionoideae</taxon>
        <taxon>50 kb inversion clade</taxon>
        <taxon>NPAAA clade</taxon>
        <taxon>Hologalegina</taxon>
        <taxon>IRL clade</taxon>
        <taxon>Trifolieae</taxon>
        <taxon>Trifolium</taxon>
    </lineage>
</organism>
<keyword evidence="9" id="KW-1071">Ligand-gated ion channel</keyword>
<dbReference type="Pfam" id="PF00060">
    <property type="entry name" value="Lig_chan"/>
    <property type="match status" value="1"/>
</dbReference>
<dbReference type="Pfam" id="PF10613">
    <property type="entry name" value="Lig_chan-Glu_bd"/>
    <property type="match status" value="1"/>
</dbReference>
<dbReference type="AlphaFoldDB" id="A0A392MY41"/>
<keyword evidence="2" id="KW-0813">Transport</keyword>
<dbReference type="Gene3D" id="3.40.190.10">
    <property type="entry name" value="Periplasmic binding protein-like II"/>
    <property type="match status" value="1"/>
</dbReference>
<evidence type="ECO:0000256" key="1">
    <source>
        <dbReference type="ARBA" id="ARBA00004141"/>
    </source>
</evidence>
<reference evidence="14 15" key="1">
    <citation type="journal article" date="2018" name="Front. Plant Sci.">
        <title>Red Clover (Trifolium pratense) and Zigzag Clover (T. medium) - A Picture of Genomic Similarities and Differences.</title>
        <authorList>
            <person name="Dluhosova J."/>
            <person name="Istvanek J."/>
            <person name="Nedelnik J."/>
            <person name="Repkova J."/>
        </authorList>
    </citation>
    <scope>NUCLEOTIDE SEQUENCE [LARGE SCALE GENOMIC DNA]</scope>
    <source>
        <strain evidence="15">cv. 10/8</strain>
        <tissue evidence="14">Leaf</tissue>
    </source>
</reference>
<protein>
    <submittedName>
        <fullName evidence="14">Glutamate receptor 2.7</fullName>
    </submittedName>
</protein>
<keyword evidence="15" id="KW-1185">Reference proteome</keyword>
<dbReference type="GO" id="GO:0016020">
    <property type="term" value="C:membrane"/>
    <property type="evidence" value="ECO:0007669"/>
    <property type="project" value="UniProtKB-SubCell"/>
</dbReference>
<name>A0A392MY41_9FABA</name>
<dbReference type="InterPro" id="IPR015683">
    <property type="entry name" value="Ionotropic_Glu_rcpt"/>
</dbReference>
<keyword evidence="3 11" id="KW-0812">Transmembrane</keyword>